<dbReference type="AlphaFoldDB" id="A0AA89B649"/>
<dbReference type="EMBL" id="JAVXUP010000319">
    <property type="protein sequence ID" value="KAK3031064.1"/>
    <property type="molecule type" value="Genomic_DNA"/>
</dbReference>
<name>A0AA89B649_9ASTE</name>
<dbReference type="SUPFAM" id="SSF53756">
    <property type="entry name" value="UDP-Glycosyltransferase/glycogen phosphorylase"/>
    <property type="match status" value="2"/>
</dbReference>
<dbReference type="PANTHER" id="PTHR11926:SF1464">
    <property type="entry name" value="UDP-GLYCOSYLTRANSFERASE 76B1-LIKE"/>
    <property type="match status" value="1"/>
</dbReference>
<keyword evidence="2" id="KW-0328">Glycosyltransferase</keyword>
<protein>
    <recommendedName>
        <fullName evidence="6">UDP-glycosyltransferase</fullName>
    </recommendedName>
</protein>
<evidence type="ECO:0000256" key="3">
    <source>
        <dbReference type="ARBA" id="ARBA00022679"/>
    </source>
</evidence>
<dbReference type="Gene3D" id="3.40.50.2000">
    <property type="entry name" value="Glycogen Phosphorylase B"/>
    <property type="match status" value="4"/>
</dbReference>
<reference evidence="4" key="1">
    <citation type="submission" date="2022-12" db="EMBL/GenBank/DDBJ databases">
        <title>Draft genome assemblies for two species of Escallonia (Escalloniales).</title>
        <authorList>
            <person name="Chanderbali A."/>
            <person name="Dervinis C."/>
            <person name="Anghel I."/>
            <person name="Soltis D."/>
            <person name="Soltis P."/>
            <person name="Zapata F."/>
        </authorList>
    </citation>
    <scope>NUCLEOTIDE SEQUENCE</scope>
    <source>
        <strain evidence="4">UCBG64.0493</strain>
        <tissue evidence="4">Leaf</tissue>
    </source>
</reference>
<dbReference type="InterPro" id="IPR035595">
    <property type="entry name" value="UDP_glycos_trans_CS"/>
</dbReference>
<evidence type="ECO:0000313" key="5">
    <source>
        <dbReference type="Proteomes" id="UP001188597"/>
    </source>
</evidence>
<dbReference type="Proteomes" id="UP001188597">
    <property type="component" value="Unassembled WGS sequence"/>
</dbReference>
<evidence type="ECO:0000256" key="1">
    <source>
        <dbReference type="ARBA" id="ARBA00009995"/>
    </source>
</evidence>
<keyword evidence="3" id="KW-0808">Transferase</keyword>
<keyword evidence="5" id="KW-1185">Reference proteome</keyword>
<comment type="caution">
    <text evidence="4">The sequence shown here is derived from an EMBL/GenBank/DDBJ whole genome shotgun (WGS) entry which is preliminary data.</text>
</comment>
<gene>
    <name evidence="4" type="ORF">RJ639_035095</name>
</gene>
<proteinExistence type="inferred from homology"/>
<evidence type="ECO:0008006" key="6">
    <source>
        <dbReference type="Google" id="ProtNLM"/>
    </source>
</evidence>
<dbReference type="GO" id="GO:0016138">
    <property type="term" value="P:glycoside biosynthetic process"/>
    <property type="evidence" value="ECO:0007669"/>
    <property type="project" value="UniProtKB-ARBA"/>
</dbReference>
<dbReference type="InterPro" id="IPR002213">
    <property type="entry name" value="UDP_glucos_trans"/>
</dbReference>
<dbReference type="CDD" id="cd03784">
    <property type="entry name" value="GT1_Gtf-like"/>
    <property type="match status" value="2"/>
</dbReference>
<comment type="similarity">
    <text evidence="1">Belongs to the UDP-glycosyltransferase family.</text>
</comment>
<dbReference type="Pfam" id="PF00201">
    <property type="entry name" value="UDPGT"/>
    <property type="match status" value="2"/>
</dbReference>
<dbReference type="GO" id="GO:0080044">
    <property type="term" value="F:quercetin 7-O-glucosyltransferase activity"/>
    <property type="evidence" value="ECO:0007669"/>
    <property type="project" value="TreeGrafter"/>
</dbReference>
<sequence length="722" mass="80338">MILRSRRPVTCIIADGILSLALEISEDVGTPIIFFRTISACAFWSYFCIPELIKAGEVPLKGDDMDPLVANVRGMEGFLRRRDLPSFCRVADLGGHDLQMWKAFLVGHTTRPGKDGEQHGSTELEKGTKERGYVVGWAPQEVVLAHPAIGGFLTHSGWNSTLESIVERVPMICWPYFADQQINSRFVGEVWKLGVDMKDTCDRVTVEKMVNDLMDVKKDQFTKSADEVANLAAKSLSEGGSSYSNLDRLIEDISLMLKEHRSSMENQVGLSKQKLGRRVVLFPVPLQGHINPMLQLASILHSRGFSIGIIHTRFNSPNPSKYPHFAFHSIDDGLLGSNASGEEIDNVLVLLKLINKNCTGSFRECFTRLLSDGTKEPIACLITDALLHFTQAVADSMKLPRIVLRTSNISSFLVFSAYPLLQEKGFISNQDPQSEAPLLDFPSVKVKDIPIIFTSNPEGLYEQISAFIKQMKASSGIIWNTFSELEESALVTLGQHFPLPIFPIGPFHKYFTASSSSLLAQDRSSISWLDLQKPKSVLYVSFGSIAAIDETDFIEMAWGLANSKQQFLWVVRPGTIRGSEWLEALPKGFLEAVGERGHIVKWAPQHEVLAHPATGAFWTHCGWNSTLESICEGVPMICSPSFGDQMVDARYVDGVWKIGMLLEDVMERGKVERAIKRVIVDKDGEEMRERIALLNDKVNLCLNEGGSSYLSLESLVTYILSF</sequence>
<evidence type="ECO:0000313" key="4">
    <source>
        <dbReference type="EMBL" id="KAK3031064.1"/>
    </source>
</evidence>
<evidence type="ECO:0000256" key="2">
    <source>
        <dbReference type="ARBA" id="ARBA00022676"/>
    </source>
</evidence>
<dbReference type="PROSITE" id="PS00375">
    <property type="entry name" value="UDPGT"/>
    <property type="match status" value="1"/>
</dbReference>
<dbReference type="FunFam" id="3.40.50.2000:FF:000060">
    <property type="entry name" value="Glycosyltransferase"/>
    <property type="match status" value="1"/>
</dbReference>
<dbReference type="GO" id="GO:0080043">
    <property type="term" value="F:quercetin 3-O-glucosyltransferase activity"/>
    <property type="evidence" value="ECO:0007669"/>
    <property type="project" value="TreeGrafter"/>
</dbReference>
<accession>A0AA89B649</accession>
<dbReference type="FunFam" id="3.40.50.2000:FF:000120">
    <property type="entry name" value="UDP-glycosyltransferase 76C1"/>
    <property type="match status" value="1"/>
</dbReference>
<organism evidence="4 5">
    <name type="scientific">Escallonia herrerae</name>
    <dbReference type="NCBI Taxonomy" id="1293975"/>
    <lineage>
        <taxon>Eukaryota</taxon>
        <taxon>Viridiplantae</taxon>
        <taxon>Streptophyta</taxon>
        <taxon>Embryophyta</taxon>
        <taxon>Tracheophyta</taxon>
        <taxon>Spermatophyta</taxon>
        <taxon>Magnoliopsida</taxon>
        <taxon>eudicotyledons</taxon>
        <taxon>Gunneridae</taxon>
        <taxon>Pentapetalae</taxon>
        <taxon>asterids</taxon>
        <taxon>campanulids</taxon>
        <taxon>Escalloniales</taxon>
        <taxon>Escalloniaceae</taxon>
        <taxon>Escallonia</taxon>
    </lineage>
</organism>
<dbReference type="PANTHER" id="PTHR11926">
    <property type="entry name" value="GLUCOSYL/GLUCURONOSYL TRANSFERASES"/>
    <property type="match status" value="1"/>
</dbReference>